<dbReference type="GO" id="GO:0030983">
    <property type="term" value="F:mismatched DNA binding"/>
    <property type="evidence" value="ECO:0007669"/>
    <property type="project" value="InterPro"/>
</dbReference>
<evidence type="ECO:0000313" key="5">
    <source>
        <dbReference type="EMBL" id="OQP60188.1"/>
    </source>
</evidence>
<evidence type="ECO:0000256" key="3">
    <source>
        <dbReference type="ARBA" id="ARBA00023125"/>
    </source>
</evidence>
<keyword evidence="1" id="KW-0547">Nucleotide-binding</keyword>
<dbReference type="GO" id="GO:0006298">
    <property type="term" value="P:mismatch repair"/>
    <property type="evidence" value="ECO:0007669"/>
    <property type="project" value="InterPro"/>
</dbReference>
<keyword evidence="6" id="KW-1185">Reference proteome</keyword>
<comment type="caution">
    <text evidence="5">The sequence shown here is derived from an EMBL/GenBank/DDBJ whole genome shotgun (WGS) entry which is preliminary data.</text>
</comment>
<dbReference type="PANTHER" id="PTHR11361">
    <property type="entry name" value="DNA MISMATCH REPAIR PROTEIN MUTS FAMILY MEMBER"/>
    <property type="match status" value="1"/>
</dbReference>
<name>A0A1V9FPD3_9BACT</name>
<dbReference type="STRING" id="1703345.A3860_34480"/>
<keyword evidence="3" id="KW-0238">DNA-binding</keyword>
<dbReference type="OrthoDB" id="9808166at2"/>
<dbReference type="Pfam" id="PF00488">
    <property type="entry name" value="MutS_V"/>
    <property type="match status" value="1"/>
</dbReference>
<gene>
    <name evidence="5" type="ORF">A3860_34480</name>
</gene>
<dbReference type="InterPro" id="IPR000432">
    <property type="entry name" value="DNA_mismatch_repair_MutS_C"/>
</dbReference>
<accession>A0A1V9FPD3</accession>
<organism evidence="5 6">
    <name type="scientific">Niastella vici</name>
    <dbReference type="NCBI Taxonomy" id="1703345"/>
    <lineage>
        <taxon>Bacteria</taxon>
        <taxon>Pseudomonadati</taxon>
        <taxon>Bacteroidota</taxon>
        <taxon>Chitinophagia</taxon>
        <taxon>Chitinophagales</taxon>
        <taxon>Chitinophagaceae</taxon>
        <taxon>Niastella</taxon>
    </lineage>
</organism>
<dbReference type="GO" id="GO:0005524">
    <property type="term" value="F:ATP binding"/>
    <property type="evidence" value="ECO:0007669"/>
    <property type="project" value="UniProtKB-KW"/>
</dbReference>
<dbReference type="EMBL" id="LVYD01000065">
    <property type="protein sequence ID" value="OQP60188.1"/>
    <property type="molecule type" value="Genomic_DNA"/>
</dbReference>
<dbReference type="SUPFAM" id="SSF52540">
    <property type="entry name" value="P-loop containing nucleoside triphosphate hydrolases"/>
    <property type="match status" value="1"/>
</dbReference>
<evidence type="ECO:0000259" key="4">
    <source>
        <dbReference type="SMART" id="SM00534"/>
    </source>
</evidence>
<dbReference type="GO" id="GO:0140664">
    <property type="term" value="F:ATP-dependent DNA damage sensor activity"/>
    <property type="evidence" value="ECO:0007669"/>
    <property type="project" value="InterPro"/>
</dbReference>
<dbReference type="SMART" id="SM00534">
    <property type="entry name" value="MUTSac"/>
    <property type="match status" value="1"/>
</dbReference>
<dbReference type="PANTHER" id="PTHR11361:SF34">
    <property type="entry name" value="DNA MISMATCH REPAIR PROTEIN MSH1, MITOCHONDRIAL"/>
    <property type="match status" value="1"/>
</dbReference>
<dbReference type="RefSeq" id="WP_081153523.1">
    <property type="nucleotide sequence ID" value="NZ_LVYD01000065.1"/>
</dbReference>
<evidence type="ECO:0000256" key="2">
    <source>
        <dbReference type="ARBA" id="ARBA00022840"/>
    </source>
</evidence>
<dbReference type="Proteomes" id="UP000192796">
    <property type="component" value="Unassembled WGS sequence"/>
</dbReference>
<reference evidence="5 6" key="1">
    <citation type="submission" date="2016-03" db="EMBL/GenBank/DDBJ databases">
        <title>Niastella vici sp. nov., isolated from farmland soil.</title>
        <authorList>
            <person name="Chen L."/>
            <person name="Wang D."/>
            <person name="Yang S."/>
            <person name="Wang G."/>
        </authorList>
    </citation>
    <scope>NUCLEOTIDE SEQUENCE [LARGE SCALE GENOMIC DNA]</scope>
    <source>
        <strain evidence="5 6">DJ57</strain>
    </source>
</reference>
<sequence length="500" mass="57361">MKVLLLYENRDFDLKAPLPWNEKELMQDLELNILLNAMAGSDEFLLEVAMKTILTGITNDLDTIIYRQGIIQDCLKNPSVIRLLYDITEGALESRKIGWFGVFSKYPSSILSDAIGLMEIFSDILKQLRQVADEHVNKFQSDGFNRFFTMLQKELSDTYFEEINTNLESLKFRDGILISYEMGNGNKGIHPRLHQYHGKRKSWWQRLFAKKEHIYTFNIHPRDVGGARALSELTNEGINLVANALAQSNDHILHFFKLLKTELAFYIGCLNLHEQLAKMQAPVCIPEPITHMERKHAFKDLYDPCLALKMGKRIIGNEINVLNKNLVIITGANQGGKSTFLRSIGVAQLMMQSGMFVPAENFQANLCNSLFTHFKREEDTTMNSGKLDEELSRMSDIAGQITGDSLLLFNESFAATNEREGSEIARQIVTALQEKNLKVFYVTHLYQFAHNFYNNNKEDKAIFLRAERQTDTTRTFKLKVAEPLQTSYGKDVYYKVFEET</sequence>
<dbReference type="AlphaFoldDB" id="A0A1V9FPD3"/>
<protein>
    <submittedName>
        <fullName evidence="5">DNA mismatch repair protein MutS</fullName>
    </submittedName>
</protein>
<dbReference type="GO" id="GO:0005829">
    <property type="term" value="C:cytosol"/>
    <property type="evidence" value="ECO:0007669"/>
    <property type="project" value="TreeGrafter"/>
</dbReference>
<dbReference type="Gene3D" id="3.40.50.300">
    <property type="entry name" value="P-loop containing nucleotide triphosphate hydrolases"/>
    <property type="match status" value="1"/>
</dbReference>
<proteinExistence type="predicted"/>
<keyword evidence="2" id="KW-0067">ATP-binding</keyword>
<evidence type="ECO:0000256" key="1">
    <source>
        <dbReference type="ARBA" id="ARBA00022741"/>
    </source>
</evidence>
<evidence type="ECO:0000313" key="6">
    <source>
        <dbReference type="Proteomes" id="UP000192796"/>
    </source>
</evidence>
<dbReference type="InterPro" id="IPR045076">
    <property type="entry name" value="MutS"/>
</dbReference>
<feature type="domain" description="DNA mismatch repair proteins mutS family" evidence="4">
    <location>
        <begin position="324"/>
        <end position="495"/>
    </location>
</feature>
<dbReference type="InterPro" id="IPR027417">
    <property type="entry name" value="P-loop_NTPase"/>
</dbReference>